<dbReference type="Proteomes" id="UP001635788">
    <property type="component" value="Unassembled WGS sequence"/>
</dbReference>
<organism evidence="2 3">
    <name type="scientific">Xanthomonas translucens pv. translucens</name>
    <dbReference type="NCBI Taxonomy" id="134875"/>
    <lineage>
        <taxon>Bacteria</taxon>
        <taxon>Pseudomonadati</taxon>
        <taxon>Pseudomonadota</taxon>
        <taxon>Gammaproteobacteria</taxon>
        <taxon>Lysobacterales</taxon>
        <taxon>Lysobacteraceae</taxon>
        <taxon>Xanthomonas</taxon>
        <taxon>Xanthomonas translucens group</taxon>
    </lineage>
</organism>
<evidence type="ECO:0000313" key="2">
    <source>
        <dbReference type="EMBL" id="MFN6509444.1"/>
    </source>
</evidence>
<dbReference type="RefSeq" id="WP_241753242.1">
    <property type="nucleotide sequence ID" value="NZ_CP064001.1"/>
</dbReference>
<dbReference type="InterPro" id="IPR046668">
    <property type="entry name" value="DUF6538"/>
</dbReference>
<proteinExistence type="predicted"/>
<keyword evidence="3" id="KW-1185">Reference proteome</keyword>
<evidence type="ECO:0000259" key="1">
    <source>
        <dbReference type="Pfam" id="PF20172"/>
    </source>
</evidence>
<gene>
    <name evidence="2" type="ORF">ACK3FC_20110</name>
</gene>
<reference evidence="2 3" key="1">
    <citation type="submission" date="2024-12" db="EMBL/GenBank/DDBJ databases">
        <authorList>
            <person name="Alaofin S."/>
            <person name="Velasco D."/>
            <person name="Li D."/>
            <person name="Baldwin T."/>
            <person name="Liu Z."/>
            <person name="Schachterle J.K."/>
        </authorList>
    </citation>
    <scope>NUCLEOTIDE SEQUENCE [LARGE SCALE GENOMIC DNA]</scope>
    <source>
        <strain evidence="2 3">B1</strain>
    </source>
</reference>
<name>A0ABW9L226_XANCT</name>
<protein>
    <submittedName>
        <fullName evidence="2">DUF6538 domain-containing protein</fullName>
    </submittedName>
</protein>
<evidence type="ECO:0000313" key="3">
    <source>
        <dbReference type="Proteomes" id="UP001635788"/>
    </source>
</evidence>
<dbReference type="Pfam" id="PF20172">
    <property type="entry name" value="DUF6538"/>
    <property type="match status" value="1"/>
</dbReference>
<dbReference type="EMBL" id="JBKAMQ010000002">
    <property type="protein sequence ID" value="MFN6509444.1"/>
    <property type="molecule type" value="Genomic_DNA"/>
</dbReference>
<feature type="domain" description="DUF6538" evidence="1">
    <location>
        <begin position="7"/>
        <end position="57"/>
    </location>
</feature>
<sequence>MRVAHYLTRGETGRYYVRLRIPADLQARFGRKVVKRSTGTTCDRAALGYALLLQQRYA</sequence>
<comment type="caution">
    <text evidence="2">The sequence shown here is derived from an EMBL/GenBank/DDBJ whole genome shotgun (WGS) entry which is preliminary data.</text>
</comment>
<accession>A0ABW9L226</accession>